<dbReference type="Proteomes" id="UP000245921">
    <property type="component" value="Unassembled WGS sequence"/>
</dbReference>
<gene>
    <name evidence="1" type="ORF">C7380_1176</name>
</gene>
<sequence>MLYIVTALKFEALPIIKKYNLKKTEDKMKIYKNENITLIISGIGKINSAISVAYLKNNKNDKILNIGIAATSNSKIYKKDEIYLINEIYDEEIQKNYYPEIFYEINELEGKIVTKSRIQKEKIKYPIMIDMESSGFYQSAKKFYKSENIFIIKYISDILEETIDYEVIKKNYINNFEKIIKIIEILIKNDEKIEDIENIKDKIKQIVEKTSFTKYQKLELKNLLTYHYLKYKNIPQLKSSEISEKRERNKLFYEIKKEII</sequence>
<dbReference type="PANTHER" id="PTHR37822">
    <property type="entry name" value="SPORE PHOTOPRODUCT LYASE-RELATED"/>
    <property type="match status" value="1"/>
</dbReference>
<dbReference type="AlphaFoldDB" id="A0AA45C5D1"/>
<dbReference type="GO" id="GO:0003913">
    <property type="term" value="F:DNA photolyase activity"/>
    <property type="evidence" value="ECO:0007669"/>
    <property type="project" value="TreeGrafter"/>
</dbReference>
<keyword evidence="2" id="KW-1185">Reference proteome</keyword>
<dbReference type="InterPro" id="IPR049539">
    <property type="entry name" value="SPL"/>
</dbReference>
<dbReference type="PANTHER" id="PTHR37822:SF2">
    <property type="entry name" value="SPORE PHOTOPRODUCT LYASE"/>
    <property type="match status" value="1"/>
</dbReference>
<dbReference type="Gene3D" id="3.40.50.1580">
    <property type="entry name" value="Nucleoside phosphorylase domain"/>
    <property type="match status" value="1"/>
</dbReference>
<dbReference type="EMBL" id="QGGI01000017">
    <property type="protein sequence ID" value="PWJ88716.1"/>
    <property type="molecule type" value="Genomic_DNA"/>
</dbReference>
<organism evidence="1 2">
    <name type="scientific">Oceanotoga teriensis</name>
    <dbReference type="NCBI Taxonomy" id="515440"/>
    <lineage>
        <taxon>Bacteria</taxon>
        <taxon>Thermotogati</taxon>
        <taxon>Thermotogota</taxon>
        <taxon>Thermotogae</taxon>
        <taxon>Petrotogales</taxon>
        <taxon>Petrotogaceae</taxon>
        <taxon>Oceanotoga</taxon>
    </lineage>
</organism>
<accession>A0AA45C5D1</accession>
<reference evidence="1 2" key="1">
    <citation type="submission" date="2018-05" db="EMBL/GenBank/DDBJ databases">
        <title>Genomic Encyclopedia of Type Strains, Phase IV (KMG-IV): sequencing the most valuable type-strain genomes for metagenomic binning, comparative biology and taxonomic classification.</title>
        <authorList>
            <person name="Goeker M."/>
        </authorList>
    </citation>
    <scope>NUCLEOTIDE SEQUENCE [LARGE SCALE GENOMIC DNA]</scope>
    <source>
        <strain evidence="1 2">DSM 24906</strain>
    </source>
</reference>
<evidence type="ECO:0000313" key="2">
    <source>
        <dbReference type="Proteomes" id="UP000245921"/>
    </source>
</evidence>
<dbReference type="GO" id="GO:1904047">
    <property type="term" value="F:S-adenosyl-L-methionine binding"/>
    <property type="evidence" value="ECO:0007669"/>
    <property type="project" value="TreeGrafter"/>
</dbReference>
<protein>
    <submittedName>
        <fullName evidence="1">Nucleoside phosphorylase</fullName>
    </submittedName>
</protein>
<name>A0AA45C5D1_9BACT</name>
<comment type="caution">
    <text evidence="1">The sequence shown here is derived from an EMBL/GenBank/DDBJ whole genome shotgun (WGS) entry which is preliminary data.</text>
</comment>
<dbReference type="InterPro" id="IPR035994">
    <property type="entry name" value="Nucleoside_phosphorylase_sf"/>
</dbReference>
<dbReference type="GO" id="GO:0042601">
    <property type="term" value="C:endospore-forming forespore"/>
    <property type="evidence" value="ECO:0007669"/>
    <property type="project" value="TreeGrafter"/>
</dbReference>
<dbReference type="GO" id="GO:0051539">
    <property type="term" value="F:4 iron, 4 sulfur cluster binding"/>
    <property type="evidence" value="ECO:0007669"/>
    <property type="project" value="TreeGrafter"/>
</dbReference>
<dbReference type="GO" id="GO:0009116">
    <property type="term" value="P:nucleoside metabolic process"/>
    <property type="evidence" value="ECO:0007669"/>
    <property type="project" value="InterPro"/>
</dbReference>
<dbReference type="SUPFAM" id="SSF53167">
    <property type="entry name" value="Purine and uridine phosphorylases"/>
    <property type="match status" value="1"/>
</dbReference>
<evidence type="ECO:0000313" key="1">
    <source>
        <dbReference type="EMBL" id="PWJ88716.1"/>
    </source>
</evidence>
<proteinExistence type="predicted"/>
<dbReference type="RefSeq" id="WP_109605710.1">
    <property type="nucleotide sequence ID" value="NZ_QGGI01000017.1"/>
</dbReference>